<dbReference type="KEGG" id="dmi:Desmer_1933"/>
<dbReference type="OrthoDB" id="2080748at2"/>
<sequence length="272" mass="31526">MAKNRLHCSFKSFVSLGKEEITDLITHLELKDLVPIKYGLSATRPKFEYNSLLKSDVAEVCISQGRIAIKGKVFVIELSVSEYFAKPLLQTLIIEVSKKTDLTFITTLVNDLFAMLRACYAFVDLDYNGDTYTSGRSIEDCLGGFSWVNIFGKPYINLWGRDKFLNAPAFEVRDYDDFITVMIQETPFHTSKEVEAKSSELKSYFGLDCFYKFNLEKRKTSFNSIKEIIEYDLENKKSIRYLAPDFHRYYNYQSNSKCMFLVQKEVLDKLDN</sequence>
<gene>
    <name evidence="1" type="ordered locus">Desmer_1933</name>
</gene>
<dbReference type="STRING" id="768704.Desmer_1933"/>
<dbReference type="HOGENOM" id="CLU_1022064_0_0_9"/>
<organism evidence="1 2">
    <name type="scientific">Desulfosporosinus meridiei (strain ATCC BAA-275 / DSM 13257 / KCTC 12902 / NCIMB 13706 / S10)</name>
    <dbReference type="NCBI Taxonomy" id="768704"/>
    <lineage>
        <taxon>Bacteria</taxon>
        <taxon>Bacillati</taxon>
        <taxon>Bacillota</taxon>
        <taxon>Clostridia</taxon>
        <taxon>Eubacteriales</taxon>
        <taxon>Desulfitobacteriaceae</taxon>
        <taxon>Desulfosporosinus</taxon>
    </lineage>
</organism>
<evidence type="ECO:0000313" key="2">
    <source>
        <dbReference type="Proteomes" id="UP000005262"/>
    </source>
</evidence>
<reference evidence="1 2" key="1">
    <citation type="journal article" date="2012" name="J. Bacteriol.">
        <title>Complete genome sequences of Desulfosporosinus orientis DSM765T, Desulfosporosinus youngiae DSM17734T, Desulfosporosinus meridiei DSM13257T, and Desulfosporosinus acidiphilus DSM22704T.</title>
        <authorList>
            <person name="Pester M."/>
            <person name="Brambilla E."/>
            <person name="Alazard D."/>
            <person name="Rattei T."/>
            <person name="Weinmaier T."/>
            <person name="Han J."/>
            <person name="Lucas S."/>
            <person name="Lapidus A."/>
            <person name="Cheng J.F."/>
            <person name="Goodwin L."/>
            <person name="Pitluck S."/>
            <person name="Peters L."/>
            <person name="Ovchinnikova G."/>
            <person name="Teshima H."/>
            <person name="Detter J.C."/>
            <person name="Han C.S."/>
            <person name="Tapia R."/>
            <person name="Land M.L."/>
            <person name="Hauser L."/>
            <person name="Kyrpides N.C."/>
            <person name="Ivanova N.N."/>
            <person name="Pagani I."/>
            <person name="Huntmann M."/>
            <person name="Wei C.L."/>
            <person name="Davenport K.W."/>
            <person name="Daligault H."/>
            <person name="Chain P.S."/>
            <person name="Chen A."/>
            <person name="Mavromatis K."/>
            <person name="Markowitz V."/>
            <person name="Szeto E."/>
            <person name="Mikhailova N."/>
            <person name="Pati A."/>
            <person name="Wagner M."/>
            <person name="Woyke T."/>
            <person name="Ollivier B."/>
            <person name="Klenk H.P."/>
            <person name="Spring S."/>
            <person name="Loy A."/>
        </authorList>
    </citation>
    <scope>NUCLEOTIDE SEQUENCE [LARGE SCALE GENOMIC DNA]</scope>
    <source>
        <strain evidence="2">ATCC BAA-275 / DSM 13257 / NCIMB 13706 / S10</strain>
    </source>
</reference>
<keyword evidence="2" id="KW-1185">Reference proteome</keyword>
<accession>J7IPX2</accession>
<reference evidence="2" key="2">
    <citation type="submission" date="2012-08" db="EMBL/GenBank/DDBJ databases">
        <title>Finished genome of Desulfosporosinus meridiei DSM 13257.</title>
        <authorList>
            <person name="Huntemann M."/>
            <person name="Wei C.-L."/>
            <person name="Han J."/>
            <person name="Detter J.C."/>
            <person name="Han C."/>
            <person name="Davenport K."/>
            <person name="Daligault H."/>
            <person name="Erkkila T."/>
            <person name="Gu W."/>
            <person name="Munk A.C.C."/>
            <person name="Teshima H."/>
            <person name="Xu Y."/>
            <person name="Chain P."/>
            <person name="Tapia R."/>
            <person name="Chen A."/>
            <person name="Krypides N."/>
            <person name="Mavromatis K."/>
            <person name="Markowitz V."/>
            <person name="Szeto E."/>
            <person name="Ivanova N."/>
            <person name="Mikhailova N."/>
            <person name="Ovchinnikova G."/>
            <person name="Pagani I."/>
            <person name="Pati A."/>
            <person name="Goodwin L."/>
            <person name="Peters L."/>
            <person name="Pitluck S."/>
            <person name="Woyke T."/>
            <person name="Pester M."/>
            <person name="Spring S."/>
            <person name="Ollivier B."/>
            <person name="Rattei T."/>
            <person name="Klenk H.-P."/>
            <person name="Wagner M."/>
            <person name="Loy A."/>
        </authorList>
    </citation>
    <scope>NUCLEOTIDE SEQUENCE [LARGE SCALE GENOMIC DNA]</scope>
    <source>
        <strain evidence="2">ATCC BAA-275 / DSM 13257 / NCIMB 13706 / S10</strain>
    </source>
</reference>
<dbReference type="RefSeq" id="WP_014902802.1">
    <property type="nucleotide sequence ID" value="NC_018515.1"/>
</dbReference>
<dbReference type="EMBL" id="CP003629">
    <property type="protein sequence ID" value="AFQ43887.1"/>
    <property type="molecule type" value="Genomic_DNA"/>
</dbReference>
<dbReference type="AlphaFoldDB" id="J7IPX2"/>
<proteinExistence type="predicted"/>
<protein>
    <submittedName>
        <fullName evidence="1">Uncharacterized protein</fullName>
    </submittedName>
</protein>
<evidence type="ECO:0000313" key="1">
    <source>
        <dbReference type="EMBL" id="AFQ43887.1"/>
    </source>
</evidence>
<dbReference type="Proteomes" id="UP000005262">
    <property type="component" value="Chromosome"/>
</dbReference>
<name>J7IPX2_DESMD</name>